<keyword evidence="1" id="KW-0472">Membrane</keyword>
<keyword evidence="4" id="KW-1185">Reference proteome</keyword>
<accession>A0A085WUG6</accession>
<dbReference type="Proteomes" id="UP000028725">
    <property type="component" value="Unassembled WGS sequence"/>
</dbReference>
<dbReference type="PROSITE" id="PS50006">
    <property type="entry name" value="FHA_DOMAIN"/>
    <property type="match status" value="1"/>
</dbReference>
<gene>
    <name evidence="3" type="ORF">DB31_3459</name>
</gene>
<proteinExistence type="predicted"/>
<feature type="transmembrane region" description="Helical" evidence="1">
    <location>
        <begin position="223"/>
        <end position="244"/>
    </location>
</feature>
<dbReference type="OrthoDB" id="5498145at2"/>
<evidence type="ECO:0000313" key="4">
    <source>
        <dbReference type="Proteomes" id="UP000028725"/>
    </source>
</evidence>
<evidence type="ECO:0000256" key="1">
    <source>
        <dbReference type="SAM" id="Phobius"/>
    </source>
</evidence>
<dbReference type="InterPro" id="IPR000253">
    <property type="entry name" value="FHA_dom"/>
</dbReference>
<dbReference type="RefSeq" id="WP_044183177.1">
    <property type="nucleotide sequence ID" value="NZ_JMCB01000002.1"/>
</dbReference>
<feature type="transmembrane region" description="Helical" evidence="1">
    <location>
        <begin position="321"/>
        <end position="340"/>
    </location>
</feature>
<feature type="transmembrane region" description="Helical" evidence="1">
    <location>
        <begin position="97"/>
        <end position="116"/>
    </location>
</feature>
<keyword evidence="1" id="KW-1133">Transmembrane helix</keyword>
<feature type="transmembrane region" description="Helical" evidence="1">
    <location>
        <begin position="291"/>
        <end position="309"/>
    </location>
</feature>
<organism evidence="3 4">
    <name type="scientific">Hyalangium minutum</name>
    <dbReference type="NCBI Taxonomy" id="394096"/>
    <lineage>
        <taxon>Bacteria</taxon>
        <taxon>Pseudomonadati</taxon>
        <taxon>Myxococcota</taxon>
        <taxon>Myxococcia</taxon>
        <taxon>Myxococcales</taxon>
        <taxon>Cystobacterineae</taxon>
        <taxon>Archangiaceae</taxon>
        <taxon>Hyalangium</taxon>
    </lineage>
</organism>
<reference evidence="3 4" key="1">
    <citation type="submission" date="2014-04" db="EMBL/GenBank/DDBJ databases">
        <title>Genome assembly of Hyalangium minutum DSM 14724.</title>
        <authorList>
            <person name="Sharma G."/>
            <person name="Subramanian S."/>
        </authorList>
    </citation>
    <scope>NUCLEOTIDE SEQUENCE [LARGE SCALE GENOMIC DNA]</scope>
    <source>
        <strain evidence="3 4">DSM 14724</strain>
    </source>
</reference>
<feature type="domain" description="FHA" evidence="2">
    <location>
        <begin position="426"/>
        <end position="483"/>
    </location>
</feature>
<comment type="caution">
    <text evidence="3">The sequence shown here is derived from an EMBL/GenBank/DDBJ whole genome shotgun (WGS) entry which is preliminary data.</text>
</comment>
<feature type="transmembrane region" description="Helical" evidence="1">
    <location>
        <begin position="20"/>
        <end position="40"/>
    </location>
</feature>
<feature type="transmembrane region" description="Helical" evidence="1">
    <location>
        <begin position="265"/>
        <end position="285"/>
    </location>
</feature>
<sequence>MSSPGLSPWSLRVARLEPWFTVGLVLAATVGLAYHCRYLAVPIVDDAAISLAYSQTLFAGHGLRITPFSQPVEGFSNPLWTLLLGLSRPLGRDPVSYTHVLGIIFGVLALPAFSYWGPAARGRDLRVEDALGPLVAAMNPTYAYWISSGMETGLEAFLLAISGLFVLKELRTGRSAHAGWALGLLCLTRPEGVLFAGASAVLWVVSRGLERRWPGRQEWRIGAWLVALVGGWLVVRWSLFADLLPNTYYAKSTMDFQVGQYLETFALTYGPLCKLAVVCAVLGLSGGRDEVRRTALTCLFVGCGVFFVWRAKGDWMREWRFIAPLVPLLGVAVATGISGLREWSARIANRGAVWPARTLRLLAVALVLIPGNRVARESLERSPQVKAAPELPYTFIAGLAEQVRATTRQLGQLRPLVAYPDLGGLAMVMRNAEIIDLAGLADYAVARHRLRLGAMEDYLVSEGPPILMDLHGPSGYFVNLQKLMAEFHPIGGSFFMLNGLSATEDPRCPEGKATTLALGLEALIQRFEQEIREDQAPRALKRWRCVTAYKPRKELPDRAARKRLAELADARGDTLLREGKREPALRQYSLATLLDDGNAHRRRKTETLRAQLFPAEPP</sequence>
<evidence type="ECO:0000313" key="3">
    <source>
        <dbReference type="EMBL" id="KFE71329.1"/>
    </source>
</evidence>
<name>A0A085WUG6_9BACT</name>
<dbReference type="STRING" id="394096.DB31_3459"/>
<protein>
    <recommendedName>
        <fullName evidence="2">FHA domain-containing protein</fullName>
    </recommendedName>
</protein>
<dbReference type="AlphaFoldDB" id="A0A085WUG6"/>
<dbReference type="EMBL" id="JMCB01000002">
    <property type="protein sequence ID" value="KFE71329.1"/>
    <property type="molecule type" value="Genomic_DNA"/>
</dbReference>
<evidence type="ECO:0000259" key="2">
    <source>
        <dbReference type="PROSITE" id="PS50006"/>
    </source>
</evidence>
<keyword evidence="1" id="KW-0812">Transmembrane</keyword>